<evidence type="ECO:0000313" key="3">
    <source>
        <dbReference type="EMBL" id="MCB5161811.1"/>
    </source>
</evidence>
<organism evidence="3 4">
    <name type="scientific">Marinomonas algarum</name>
    <dbReference type="NCBI Taxonomy" id="2883105"/>
    <lineage>
        <taxon>Bacteria</taxon>
        <taxon>Pseudomonadati</taxon>
        <taxon>Pseudomonadota</taxon>
        <taxon>Gammaproteobacteria</taxon>
        <taxon>Oceanospirillales</taxon>
        <taxon>Oceanospirillaceae</taxon>
        <taxon>Marinomonas</taxon>
    </lineage>
</organism>
<dbReference type="Proteomes" id="UP001139095">
    <property type="component" value="Unassembled WGS sequence"/>
</dbReference>
<feature type="domain" description="UPF0033" evidence="2">
    <location>
        <begin position="12"/>
        <end position="80"/>
    </location>
</feature>
<dbReference type="CDD" id="cd00291">
    <property type="entry name" value="SirA_YedF_YeeD"/>
    <property type="match status" value="1"/>
</dbReference>
<dbReference type="InterPro" id="IPR001455">
    <property type="entry name" value="TusA-like"/>
</dbReference>
<comment type="caution">
    <text evidence="3">The sequence shown here is derived from an EMBL/GenBank/DDBJ whole genome shotgun (WGS) entry which is preliminary data.</text>
</comment>
<sequence>MMIHSESQYDVILDAREDRCPMPLLKAKLALSKMSVGQRLCVTTCDAGSLKDIPKYVELVGYRLLSTYEEKGVYLFDIQKN</sequence>
<dbReference type="RefSeq" id="WP_226754182.1">
    <property type="nucleotide sequence ID" value="NZ_JAJATW010000010.1"/>
</dbReference>
<evidence type="ECO:0000259" key="2">
    <source>
        <dbReference type="Pfam" id="PF01206"/>
    </source>
</evidence>
<keyword evidence="4" id="KW-1185">Reference proteome</keyword>
<reference evidence="3" key="1">
    <citation type="submission" date="2021-10" db="EMBL/GenBank/DDBJ databases">
        <title>Marinomonas pontica sp. nov., isolated from the Black Sea.</title>
        <authorList>
            <person name="Zhao L.-H."/>
            <person name="Xue J.-H."/>
        </authorList>
    </citation>
    <scope>NUCLEOTIDE SEQUENCE</scope>
    <source>
        <strain evidence="3">E8</strain>
    </source>
</reference>
<evidence type="ECO:0000256" key="1">
    <source>
        <dbReference type="ARBA" id="ARBA00008984"/>
    </source>
</evidence>
<dbReference type="Pfam" id="PF01206">
    <property type="entry name" value="TusA"/>
    <property type="match status" value="1"/>
</dbReference>
<dbReference type="PANTHER" id="PTHR33279">
    <property type="entry name" value="SULFUR CARRIER PROTEIN YEDF-RELATED"/>
    <property type="match status" value="1"/>
</dbReference>
<name>A0A9X1INZ1_9GAMM</name>
<proteinExistence type="inferred from homology"/>
<dbReference type="InterPro" id="IPR036868">
    <property type="entry name" value="TusA-like_sf"/>
</dbReference>
<dbReference type="Gene3D" id="3.30.110.40">
    <property type="entry name" value="TusA-like domain"/>
    <property type="match status" value="1"/>
</dbReference>
<dbReference type="SUPFAM" id="SSF64307">
    <property type="entry name" value="SirA-like"/>
    <property type="match status" value="1"/>
</dbReference>
<evidence type="ECO:0000313" key="4">
    <source>
        <dbReference type="Proteomes" id="UP001139095"/>
    </source>
</evidence>
<dbReference type="EMBL" id="JAJATW010000010">
    <property type="protein sequence ID" value="MCB5161811.1"/>
    <property type="molecule type" value="Genomic_DNA"/>
</dbReference>
<dbReference type="PANTHER" id="PTHR33279:SF6">
    <property type="entry name" value="SULFUR CARRIER PROTEIN YEDF-RELATED"/>
    <property type="match status" value="1"/>
</dbReference>
<protein>
    <submittedName>
        <fullName evidence="3">Sulfurtransferase TusA family protein</fullName>
    </submittedName>
</protein>
<gene>
    <name evidence="3" type="ORF">LG368_07845</name>
</gene>
<comment type="similarity">
    <text evidence="1">Belongs to the sulfur carrier protein TusA family.</text>
</comment>
<accession>A0A9X1INZ1</accession>
<dbReference type="AlphaFoldDB" id="A0A9X1INZ1"/>